<dbReference type="SUPFAM" id="SSF53098">
    <property type="entry name" value="Ribonuclease H-like"/>
    <property type="match status" value="1"/>
</dbReference>
<dbReference type="InterPro" id="IPR012337">
    <property type="entry name" value="RNaseH-like_sf"/>
</dbReference>
<keyword evidence="2" id="KW-0695">RNA-directed DNA polymerase</keyword>
<name>A0ABQ5F7H8_9ASTR</name>
<dbReference type="Gene3D" id="3.10.10.10">
    <property type="entry name" value="HIV Type 1 Reverse Transcriptase, subunit A, domain 1"/>
    <property type="match status" value="1"/>
</dbReference>
<dbReference type="Pfam" id="PF00665">
    <property type="entry name" value="rve"/>
    <property type="match status" value="1"/>
</dbReference>
<reference evidence="2" key="1">
    <citation type="journal article" date="2022" name="Int. J. Mol. Sci.">
        <title>Draft Genome of Tanacetum Coccineum: Genomic Comparison of Closely Related Tanacetum-Family Plants.</title>
        <authorList>
            <person name="Yamashiro T."/>
            <person name="Shiraishi A."/>
            <person name="Nakayama K."/>
            <person name="Satake H."/>
        </authorList>
    </citation>
    <scope>NUCLEOTIDE SEQUENCE</scope>
</reference>
<dbReference type="Pfam" id="PF08284">
    <property type="entry name" value="RVP_2"/>
    <property type="match status" value="1"/>
</dbReference>
<accession>A0ABQ5F7H8</accession>
<dbReference type="PANTHER" id="PTHR33067">
    <property type="entry name" value="RNA-DIRECTED DNA POLYMERASE-RELATED"/>
    <property type="match status" value="1"/>
</dbReference>
<dbReference type="InterPro" id="IPR043502">
    <property type="entry name" value="DNA/RNA_pol_sf"/>
</dbReference>
<dbReference type="Gene3D" id="3.30.420.10">
    <property type="entry name" value="Ribonuclease H-like superfamily/Ribonuclease H"/>
    <property type="match status" value="1"/>
</dbReference>
<dbReference type="SUPFAM" id="SSF56672">
    <property type="entry name" value="DNA/RNA polymerases"/>
    <property type="match status" value="1"/>
</dbReference>
<sequence>MQKKSENFVWRTKRNYDRTFKNQASAIKTIEKNLGRIAESIHDRGLGTLPSFTETNPRGLAHAITTRSGLNYQPSKNPLEDRDGPHNITIEQIPTTEKITHEQTYNSTQKLIHLSLSLVYLKKEKENEQFQKFLRNLQQIHINIPFIEALEQMPKYAKFMKDLLSKKRKGSEASKIILNEQCSVVILNKVPHKEKDPGGFTIPYVIGQSGITKALADLGASISLMPYSMFLRLNLGDLKPTRMCIELANKTTQFPKGIAENVMVKIYKFIFPVDFVILDMKEDHRIPIILGRPFLATAHARIDVFNKKISFEVGDEIITFDLEESMRFPPSNEDTYHTADIIDLSVLPEIHEDDDNPTLFAANSIDDEKTTPKLKELPSHLEYAFLDNNCELPVIISSLLSEQEKWLLLEVLTKHKKALAWKISDIKGIRNEYYFFLDGFSGYFQIPLAPEDQENTTFTYPYGMFAYRRMPFGNVKLMPRLRCMKRFFHGIMCPMYKNEYSLMGKMQFYGQRRHCLSQEISKAGIEVDKAKVDVIASLPYPTNVKAVDYVSKWVEAEALPTNDARVVVRFLKKLFSRFRVSKALISNRGTHFWNSLLKKTLKKYGVTHRLATPYHPQTSRETENTNRAIKGILERTVNGNKKEWADKLDDALWAFKTAYKTPIDSTPFWIVYGKACYLPIELEHKAYWALKT</sequence>
<feature type="domain" description="Integrase catalytic" evidence="1">
    <location>
        <begin position="517"/>
        <end position="675"/>
    </location>
</feature>
<comment type="caution">
    <text evidence="2">The sequence shown here is derived from an EMBL/GenBank/DDBJ whole genome shotgun (WGS) entry which is preliminary data.</text>
</comment>
<dbReference type="GO" id="GO:0003964">
    <property type="term" value="F:RNA-directed DNA polymerase activity"/>
    <property type="evidence" value="ECO:0007669"/>
    <property type="project" value="UniProtKB-KW"/>
</dbReference>
<keyword evidence="2" id="KW-0808">Transferase</keyword>
<dbReference type="EMBL" id="BQNB010017055">
    <property type="protein sequence ID" value="GJT58853.1"/>
    <property type="molecule type" value="Genomic_DNA"/>
</dbReference>
<dbReference type="PANTHER" id="PTHR33067:SF35">
    <property type="entry name" value="ASPARTIC PEPTIDASE DDI1-TYPE DOMAIN-CONTAINING PROTEIN"/>
    <property type="match status" value="1"/>
</dbReference>
<gene>
    <name evidence="2" type="ORF">Tco_1002386</name>
</gene>
<organism evidence="2 3">
    <name type="scientific">Tanacetum coccineum</name>
    <dbReference type="NCBI Taxonomy" id="301880"/>
    <lineage>
        <taxon>Eukaryota</taxon>
        <taxon>Viridiplantae</taxon>
        <taxon>Streptophyta</taxon>
        <taxon>Embryophyta</taxon>
        <taxon>Tracheophyta</taxon>
        <taxon>Spermatophyta</taxon>
        <taxon>Magnoliopsida</taxon>
        <taxon>eudicotyledons</taxon>
        <taxon>Gunneridae</taxon>
        <taxon>Pentapetalae</taxon>
        <taxon>asterids</taxon>
        <taxon>campanulids</taxon>
        <taxon>Asterales</taxon>
        <taxon>Asteraceae</taxon>
        <taxon>Asteroideae</taxon>
        <taxon>Anthemideae</taxon>
        <taxon>Anthemidinae</taxon>
        <taxon>Tanacetum</taxon>
    </lineage>
</organism>
<dbReference type="CDD" id="cd00303">
    <property type="entry name" value="retropepsin_like"/>
    <property type="match status" value="1"/>
</dbReference>
<dbReference type="InterPro" id="IPR036397">
    <property type="entry name" value="RNaseH_sf"/>
</dbReference>
<dbReference type="Proteomes" id="UP001151760">
    <property type="component" value="Unassembled WGS sequence"/>
</dbReference>
<evidence type="ECO:0000259" key="1">
    <source>
        <dbReference type="PROSITE" id="PS50994"/>
    </source>
</evidence>
<dbReference type="PROSITE" id="PS50994">
    <property type="entry name" value="INTEGRASE"/>
    <property type="match status" value="1"/>
</dbReference>
<proteinExistence type="predicted"/>
<dbReference type="InterPro" id="IPR021109">
    <property type="entry name" value="Peptidase_aspartic_dom_sf"/>
</dbReference>
<keyword evidence="2" id="KW-0548">Nucleotidyltransferase</keyword>
<keyword evidence="3" id="KW-1185">Reference proteome</keyword>
<dbReference type="InterPro" id="IPR001584">
    <property type="entry name" value="Integrase_cat-core"/>
</dbReference>
<dbReference type="Gene3D" id="2.40.70.10">
    <property type="entry name" value="Acid Proteases"/>
    <property type="match status" value="1"/>
</dbReference>
<reference evidence="2" key="2">
    <citation type="submission" date="2022-01" db="EMBL/GenBank/DDBJ databases">
        <authorList>
            <person name="Yamashiro T."/>
            <person name="Shiraishi A."/>
            <person name="Satake H."/>
            <person name="Nakayama K."/>
        </authorList>
    </citation>
    <scope>NUCLEOTIDE SEQUENCE</scope>
</reference>
<evidence type="ECO:0000313" key="3">
    <source>
        <dbReference type="Proteomes" id="UP001151760"/>
    </source>
</evidence>
<protein>
    <submittedName>
        <fullName evidence="2">Reverse transcriptase domain-containing protein</fullName>
    </submittedName>
</protein>
<evidence type="ECO:0000313" key="2">
    <source>
        <dbReference type="EMBL" id="GJT58853.1"/>
    </source>
</evidence>